<evidence type="ECO:0000313" key="3">
    <source>
        <dbReference type="Proteomes" id="UP000587760"/>
    </source>
</evidence>
<sequence length="154" mass="17048">MAAEKLIDFLDGKGIKYVIINHSSAYTTSEIAASAHIKGQELAKTVIVKIDGELAMIVLPAKYKVNFQMLKDYTGKENIELAAEGDFAPVFQGCMVGAMPPFGNIYGLKTYLDKTLTYDEEIAFNAGNFHQLIKLNLHDYMRLVKPDITHFAAA</sequence>
<evidence type="ECO:0000313" key="2">
    <source>
        <dbReference type="EMBL" id="MBB6480594.1"/>
    </source>
</evidence>
<organism evidence="2 3">
    <name type="scientific">Spirochaeta isovalerica</name>
    <dbReference type="NCBI Taxonomy" id="150"/>
    <lineage>
        <taxon>Bacteria</taxon>
        <taxon>Pseudomonadati</taxon>
        <taxon>Spirochaetota</taxon>
        <taxon>Spirochaetia</taxon>
        <taxon>Spirochaetales</taxon>
        <taxon>Spirochaetaceae</taxon>
        <taxon>Spirochaeta</taxon>
    </lineage>
</organism>
<reference evidence="2 3" key="1">
    <citation type="submission" date="2020-08" db="EMBL/GenBank/DDBJ databases">
        <title>Genomic Encyclopedia of Type Strains, Phase IV (KMG-IV): sequencing the most valuable type-strain genomes for metagenomic binning, comparative biology and taxonomic classification.</title>
        <authorList>
            <person name="Goeker M."/>
        </authorList>
    </citation>
    <scope>NUCLEOTIDE SEQUENCE [LARGE SCALE GENOMIC DNA]</scope>
    <source>
        <strain evidence="2 3">DSM 2461</strain>
    </source>
</reference>
<keyword evidence="3" id="KW-1185">Reference proteome</keyword>
<accession>A0A841R5W6</accession>
<dbReference type="EC" id="3.1.1.-" evidence="2"/>
<gene>
    <name evidence="2" type="ORF">HNR50_002257</name>
</gene>
<dbReference type="Gene3D" id="3.90.960.10">
    <property type="entry name" value="YbaK/aminoacyl-tRNA synthetase-associated domain"/>
    <property type="match status" value="1"/>
</dbReference>
<dbReference type="InterPro" id="IPR007214">
    <property type="entry name" value="YbaK/aa-tRNA-synth-assoc-dom"/>
</dbReference>
<protein>
    <submittedName>
        <fullName evidence="2">Ala-tRNA(Pro) deacylase</fullName>
        <ecNumber evidence="2">3.1.1.-</ecNumber>
    </submittedName>
</protein>
<dbReference type="AlphaFoldDB" id="A0A841R5W6"/>
<dbReference type="EMBL" id="JACHGJ010000003">
    <property type="protein sequence ID" value="MBB6480594.1"/>
    <property type="molecule type" value="Genomic_DNA"/>
</dbReference>
<dbReference type="CDD" id="cd04332">
    <property type="entry name" value="YbaK_like"/>
    <property type="match status" value="1"/>
</dbReference>
<dbReference type="Proteomes" id="UP000587760">
    <property type="component" value="Unassembled WGS sequence"/>
</dbReference>
<evidence type="ECO:0000259" key="1">
    <source>
        <dbReference type="Pfam" id="PF04073"/>
    </source>
</evidence>
<proteinExistence type="predicted"/>
<dbReference type="GO" id="GO:0002161">
    <property type="term" value="F:aminoacyl-tRNA deacylase activity"/>
    <property type="evidence" value="ECO:0007669"/>
    <property type="project" value="InterPro"/>
</dbReference>
<name>A0A841R5W6_9SPIO</name>
<feature type="domain" description="YbaK/aminoacyl-tRNA synthetase-associated" evidence="1">
    <location>
        <begin position="22"/>
        <end position="143"/>
    </location>
</feature>
<keyword evidence="2" id="KW-0378">Hydrolase</keyword>
<dbReference type="Pfam" id="PF04073">
    <property type="entry name" value="tRNA_edit"/>
    <property type="match status" value="1"/>
</dbReference>
<comment type="caution">
    <text evidence="2">The sequence shown here is derived from an EMBL/GenBank/DDBJ whole genome shotgun (WGS) entry which is preliminary data.</text>
</comment>
<dbReference type="SUPFAM" id="SSF55826">
    <property type="entry name" value="YbaK/ProRS associated domain"/>
    <property type="match status" value="1"/>
</dbReference>
<dbReference type="RefSeq" id="WP_184746852.1">
    <property type="nucleotide sequence ID" value="NZ_JACHGJ010000003.1"/>
</dbReference>
<dbReference type="InterPro" id="IPR036754">
    <property type="entry name" value="YbaK/aa-tRNA-synt-asso_dom_sf"/>
</dbReference>